<dbReference type="InterPro" id="IPR011910">
    <property type="entry name" value="RfaF"/>
</dbReference>
<dbReference type="CDD" id="cd03789">
    <property type="entry name" value="GT9_LPS_heptosyltransferase"/>
    <property type="match status" value="1"/>
</dbReference>
<dbReference type="STRING" id="1229205.BUPH_03457"/>
<dbReference type="Gene3D" id="3.40.50.2000">
    <property type="entry name" value="Glycogen Phosphorylase B"/>
    <property type="match status" value="2"/>
</dbReference>
<dbReference type="InterPro" id="IPR002201">
    <property type="entry name" value="Glyco_trans_9"/>
</dbReference>
<evidence type="ECO:0000256" key="3">
    <source>
        <dbReference type="ARBA" id="ARBA00043995"/>
    </source>
</evidence>
<organism evidence="6 7">
    <name type="scientific">Paraburkholderia phenoliruptrix BR3459a</name>
    <dbReference type="NCBI Taxonomy" id="1229205"/>
    <lineage>
        <taxon>Bacteria</taxon>
        <taxon>Pseudomonadati</taxon>
        <taxon>Pseudomonadota</taxon>
        <taxon>Betaproteobacteria</taxon>
        <taxon>Burkholderiales</taxon>
        <taxon>Burkholderiaceae</taxon>
        <taxon>Paraburkholderia</taxon>
    </lineage>
</organism>
<dbReference type="EC" id="2.4.99.24" evidence="4"/>
<dbReference type="GO" id="GO:0008713">
    <property type="term" value="F:ADP-heptose-lipopolysaccharide heptosyltransferase activity"/>
    <property type="evidence" value="ECO:0007669"/>
    <property type="project" value="UniProtKB-EC"/>
</dbReference>
<evidence type="ECO:0000313" key="7">
    <source>
        <dbReference type="Proteomes" id="UP000010105"/>
    </source>
</evidence>
<dbReference type="HOGENOM" id="CLU_038371_7_0_4"/>
<dbReference type="NCBIfam" id="TIGR02195">
    <property type="entry name" value="heptsyl_trn_II"/>
    <property type="match status" value="1"/>
</dbReference>
<evidence type="ECO:0000256" key="4">
    <source>
        <dbReference type="ARBA" id="ARBA00044042"/>
    </source>
</evidence>
<evidence type="ECO:0000256" key="2">
    <source>
        <dbReference type="ARBA" id="ARBA00022679"/>
    </source>
</evidence>
<name>K0DSV2_9BURK</name>
<comment type="similarity">
    <text evidence="3">Belongs to the glycosyltransferase 9 family.</text>
</comment>
<dbReference type="GO" id="GO:0005829">
    <property type="term" value="C:cytosol"/>
    <property type="evidence" value="ECO:0007669"/>
    <property type="project" value="TreeGrafter"/>
</dbReference>
<dbReference type="PANTHER" id="PTHR30160">
    <property type="entry name" value="TETRAACYLDISACCHARIDE 4'-KINASE-RELATED"/>
    <property type="match status" value="1"/>
</dbReference>
<dbReference type="FunFam" id="3.40.50.2000:FF:000023">
    <property type="entry name" value="ADP-heptose--LPS heptosyltransferase II"/>
    <property type="match status" value="1"/>
</dbReference>
<dbReference type="SUPFAM" id="SSF53756">
    <property type="entry name" value="UDP-Glycosyltransferase/glycogen phosphorylase"/>
    <property type="match status" value="1"/>
</dbReference>
<evidence type="ECO:0000256" key="1">
    <source>
        <dbReference type="ARBA" id="ARBA00022676"/>
    </source>
</evidence>
<dbReference type="Proteomes" id="UP000010105">
    <property type="component" value="Chromosome 1"/>
</dbReference>
<keyword evidence="1" id="KW-0328">Glycosyltransferase</keyword>
<dbReference type="GO" id="GO:0009244">
    <property type="term" value="P:lipopolysaccharide core region biosynthetic process"/>
    <property type="evidence" value="ECO:0007669"/>
    <property type="project" value="TreeGrafter"/>
</dbReference>
<comment type="catalytic activity">
    <reaction evidence="5">
        <text>an L-alpha-D-Hep-(1-&gt;5)-[alpha-Kdo-(2-&gt;4)]-alpha-Kdo-(2-&gt;6)-lipid A + ADP-L-glycero-beta-D-manno-heptose = an L-alpha-D-Hep-(1-&gt;3)-L-alpha-D-Hep-(1-&gt;5)-[alpha-Kdo-(2-&gt;4)]-alpha-Kdo-(2-&gt;6)-lipid A + ADP + H(+)</text>
        <dbReference type="Rhea" id="RHEA:74071"/>
        <dbReference type="ChEBI" id="CHEBI:15378"/>
        <dbReference type="ChEBI" id="CHEBI:61506"/>
        <dbReference type="ChEBI" id="CHEBI:193068"/>
        <dbReference type="ChEBI" id="CHEBI:193069"/>
        <dbReference type="ChEBI" id="CHEBI:456216"/>
        <dbReference type="EC" id="2.4.99.24"/>
    </reaction>
</comment>
<dbReference type="EMBL" id="CP003863">
    <property type="protein sequence ID" value="AFT87028.1"/>
    <property type="molecule type" value="Genomic_DNA"/>
</dbReference>
<dbReference type="InterPro" id="IPR051199">
    <property type="entry name" value="LPS_LOS_Heptosyltrfase"/>
</dbReference>
<evidence type="ECO:0000256" key="5">
    <source>
        <dbReference type="ARBA" id="ARBA00047503"/>
    </source>
</evidence>
<dbReference type="AlphaFoldDB" id="K0DSV2"/>
<dbReference type="eggNOG" id="COG0859">
    <property type="taxonomic scope" value="Bacteria"/>
</dbReference>
<accession>K0DSV2</accession>
<dbReference type="Pfam" id="PF01075">
    <property type="entry name" value="Glyco_transf_9"/>
    <property type="match status" value="1"/>
</dbReference>
<dbReference type="KEGG" id="bpx:BUPH_03457"/>
<sequence>MLRRERGASAAWALRLPAGAVFPFTLTLPKRPASRGASFRHRTLILMRRALVIAPNWIGDALMAQPLFARLVKLHPRIAIDAVAPSWVAPVLERMPEIRDVYATDLAHGKLQMLRRWQLASDLRDVGYDAAYVLPNSLKSALIPWMAGIRLRVGYTGESRYGLLNVRHANPRKDERPPMVGHYAALAYAPGAKLPDDLPMPRLDTDLNEASRVSARFNLDTRVPLLVFCPGAEYGPAKRWPPEHFAALAQMVGQSFPYTQIVALGSPKDAPLAQAIAEKAPNVRNLCGQTALGEACALISRANAVVTNDSGLMHVAAALRRPLVAVYGSTDPRHTPPLSELAKVQWLHLECSPCFQRECPLGHLNCLKQLSAEQVFGDLRGMLLAQR</sequence>
<gene>
    <name evidence="6" type="ORF">BUPH_03457</name>
</gene>
<evidence type="ECO:0000313" key="6">
    <source>
        <dbReference type="EMBL" id="AFT87028.1"/>
    </source>
</evidence>
<proteinExistence type="inferred from homology"/>
<reference evidence="6 7" key="1">
    <citation type="journal article" date="2012" name="J. Bacteriol.">
        <title>Complete Genome Sequence of Burkholderia phenoliruptrix BR3459a (CLA1), a Heat-Tolerant, Nitrogen-Fixing Symbiont of Mimosa flocculosa.</title>
        <authorList>
            <person name="de Oliveira Cunha C."/>
            <person name="Goda Zuleta L.F."/>
            <person name="Paula de Almeida L.G."/>
            <person name="Prioli Ciapina L."/>
            <person name="Lustrino Borges W."/>
            <person name="Pitard R.M."/>
            <person name="Baldani J.I."/>
            <person name="Straliotto R."/>
            <person name="de Faria S.M."/>
            <person name="Hungria M."/>
            <person name="Sousa Cavada B."/>
            <person name="Mercante F.M."/>
            <person name="Ribeiro de Vasconcelos A.T."/>
        </authorList>
    </citation>
    <scope>NUCLEOTIDE SEQUENCE [LARGE SCALE GENOMIC DNA]</scope>
    <source>
        <strain evidence="6 7">BR3459a</strain>
    </source>
</reference>
<dbReference type="PATRIC" id="fig|1229205.11.peg.3326"/>
<keyword evidence="2 6" id="KW-0808">Transferase</keyword>
<dbReference type="PANTHER" id="PTHR30160:SF7">
    <property type="entry name" value="ADP-HEPTOSE--LPS HEPTOSYLTRANSFERASE 2"/>
    <property type="match status" value="1"/>
</dbReference>
<protein>
    <recommendedName>
        <fullName evidence="4">lipopolysaccharide heptosyltransferase II</fullName>
        <ecNumber evidence="4">2.4.99.24</ecNumber>
    </recommendedName>
</protein>